<protein>
    <submittedName>
        <fullName evidence="1">Uncharacterized protein</fullName>
    </submittedName>
</protein>
<dbReference type="EMBL" id="JABFTP020000062">
    <property type="protein sequence ID" value="KAL3273182.1"/>
    <property type="molecule type" value="Genomic_DNA"/>
</dbReference>
<proteinExistence type="predicted"/>
<feature type="non-terminal residue" evidence="1">
    <location>
        <position position="1"/>
    </location>
</feature>
<evidence type="ECO:0000313" key="2">
    <source>
        <dbReference type="Proteomes" id="UP001516400"/>
    </source>
</evidence>
<gene>
    <name evidence="1" type="ORF">HHI36_014636</name>
</gene>
<name>A0ABD2N3P3_9CUCU</name>
<evidence type="ECO:0000313" key="1">
    <source>
        <dbReference type="EMBL" id="KAL3273182.1"/>
    </source>
</evidence>
<sequence length="85" mass="9765">TISDINNYVDYRHTNRILICVQQVPDSLLFGNIIVFTHILNELHGSTRVQYGLTATIPKNIAYRLHTDVHVRHSLVKQQVDKDLA</sequence>
<accession>A0ABD2N3P3</accession>
<organism evidence="1 2">
    <name type="scientific">Cryptolaemus montrouzieri</name>
    <dbReference type="NCBI Taxonomy" id="559131"/>
    <lineage>
        <taxon>Eukaryota</taxon>
        <taxon>Metazoa</taxon>
        <taxon>Ecdysozoa</taxon>
        <taxon>Arthropoda</taxon>
        <taxon>Hexapoda</taxon>
        <taxon>Insecta</taxon>
        <taxon>Pterygota</taxon>
        <taxon>Neoptera</taxon>
        <taxon>Endopterygota</taxon>
        <taxon>Coleoptera</taxon>
        <taxon>Polyphaga</taxon>
        <taxon>Cucujiformia</taxon>
        <taxon>Coccinelloidea</taxon>
        <taxon>Coccinellidae</taxon>
        <taxon>Scymninae</taxon>
        <taxon>Scymnini</taxon>
        <taxon>Cryptolaemus</taxon>
    </lineage>
</organism>
<reference evidence="1 2" key="1">
    <citation type="journal article" date="2021" name="BMC Biol.">
        <title>Horizontally acquired antibacterial genes associated with adaptive radiation of ladybird beetles.</title>
        <authorList>
            <person name="Li H.S."/>
            <person name="Tang X.F."/>
            <person name="Huang Y.H."/>
            <person name="Xu Z.Y."/>
            <person name="Chen M.L."/>
            <person name="Du X.Y."/>
            <person name="Qiu B.Y."/>
            <person name="Chen P.T."/>
            <person name="Zhang W."/>
            <person name="Slipinski A."/>
            <person name="Escalona H.E."/>
            <person name="Waterhouse R.M."/>
            <person name="Zwick A."/>
            <person name="Pang H."/>
        </authorList>
    </citation>
    <scope>NUCLEOTIDE SEQUENCE [LARGE SCALE GENOMIC DNA]</scope>
    <source>
        <strain evidence="1">SYSU2018</strain>
    </source>
</reference>
<dbReference type="Proteomes" id="UP001516400">
    <property type="component" value="Unassembled WGS sequence"/>
</dbReference>
<dbReference type="AlphaFoldDB" id="A0ABD2N3P3"/>
<comment type="caution">
    <text evidence="1">The sequence shown here is derived from an EMBL/GenBank/DDBJ whole genome shotgun (WGS) entry which is preliminary data.</text>
</comment>
<keyword evidence="2" id="KW-1185">Reference proteome</keyword>